<proteinExistence type="predicted"/>
<dbReference type="Gene3D" id="3.90.79.10">
    <property type="entry name" value="Nucleoside Triphosphate Pyrophosphohydrolase"/>
    <property type="match status" value="1"/>
</dbReference>
<keyword evidence="6" id="KW-0464">Manganese</keyword>
<reference evidence="7 8" key="1">
    <citation type="submission" date="2020-03" db="EMBL/GenBank/DDBJ databases">
        <title>Draft Genome Sequence of Cudoniella acicularis.</title>
        <authorList>
            <person name="Buettner E."/>
            <person name="Kellner H."/>
        </authorList>
    </citation>
    <scope>NUCLEOTIDE SEQUENCE [LARGE SCALE GENOMIC DNA]</scope>
    <source>
        <strain evidence="7 8">DSM 108380</strain>
    </source>
</reference>
<name>A0A8H4VY58_9HELO</name>
<comment type="caution">
    <text evidence="7">The sequence shown here is derived from an EMBL/GenBank/DDBJ whole genome shotgun (WGS) entry which is preliminary data.</text>
</comment>
<dbReference type="GO" id="GO:0016818">
    <property type="term" value="F:hydrolase activity, acting on acid anhydrides, in phosphorus-containing anhydrides"/>
    <property type="evidence" value="ECO:0007669"/>
    <property type="project" value="InterPro"/>
</dbReference>
<dbReference type="PANTHER" id="PTHR12318">
    <property type="entry name" value="TESTOSTERONE-REGULATED PROTEIN RP2"/>
    <property type="match status" value="1"/>
</dbReference>
<gene>
    <name evidence="7" type="ORF">G7Y89_g13525</name>
</gene>
<dbReference type="GO" id="GO:0046872">
    <property type="term" value="F:metal ion binding"/>
    <property type="evidence" value="ECO:0007669"/>
    <property type="project" value="UniProtKB-KW"/>
</dbReference>
<dbReference type="OrthoDB" id="1695362at2759"/>
<dbReference type="Proteomes" id="UP000566819">
    <property type="component" value="Unassembled WGS sequence"/>
</dbReference>
<dbReference type="AlphaFoldDB" id="A0A8H4VY58"/>
<dbReference type="InterPro" id="IPR039121">
    <property type="entry name" value="NUDT19"/>
</dbReference>
<keyword evidence="5" id="KW-0460">Magnesium</keyword>
<dbReference type="EMBL" id="JAAMPI010001595">
    <property type="protein sequence ID" value="KAF4624645.1"/>
    <property type="molecule type" value="Genomic_DNA"/>
</dbReference>
<keyword evidence="4" id="KW-0378">Hydrolase</keyword>
<accession>A0A8H4VY58</accession>
<evidence type="ECO:0000313" key="7">
    <source>
        <dbReference type="EMBL" id="KAF4624645.1"/>
    </source>
</evidence>
<sequence length="509" mass="55995">MAKDDVPYSAYTLRFKHGKHTILLFADPLTPFSEIKYDLLTVLREQYPDGLPRSDSDTPLKIPESILDVILGVPNDPYDNTKGWSELDTTPGGGITESPKSLGVKDGGVIAFVFVDNEGDPDATPEFNVEFNTVHHSAIEQAPDGEDDTLKGSFGYVKGVDKFPGEVEGQGEERHATAADLETGIGYWEVVILLISPINEILLLHRVQTSRSFAAAHVFPGGNLSASQDGKIPAPDDKRRHVDGPAYRLGAIRECFEESGILLAKKTDESDGLLEVSEEEREKARKEIHSGKLRFEDWVKSIGGVVDLDSLIPFTRWITPPNLPRRFSTQMYIYFLPLTSTSKSNITSKAMIPVPTSDGGVEHTAALFASCVHWLDLATRNKIILFPPQYYLMHLLSPFLLPSVSNSPLSTSDLQGQRNAVLSFLGSDGDSKCVKWADKVMSPVGLLMRKSDGRSVLALDKPGPELEGSGRGGDEKRVVLVKFSKEGPRNVEVRLRKEILDDERNGAKL</sequence>
<dbReference type="GO" id="GO:0005739">
    <property type="term" value="C:mitochondrion"/>
    <property type="evidence" value="ECO:0007669"/>
    <property type="project" value="TreeGrafter"/>
</dbReference>
<comment type="cofactor">
    <cofactor evidence="1">
        <name>Mn(2+)</name>
        <dbReference type="ChEBI" id="CHEBI:29035"/>
    </cofactor>
</comment>
<comment type="cofactor">
    <cofactor evidence="2">
        <name>Mg(2+)</name>
        <dbReference type="ChEBI" id="CHEBI:18420"/>
    </cofactor>
</comment>
<evidence type="ECO:0008006" key="9">
    <source>
        <dbReference type="Google" id="ProtNLM"/>
    </source>
</evidence>
<evidence type="ECO:0000313" key="8">
    <source>
        <dbReference type="Proteomes" id="UP000566819"/>
    </source>
</evidence>
<evidence type="ECO:0000256" key="4">
    <source>
        <dbReference type="ARBA" id="ARBA00022801"/>
    </source>
</evidence>
<organism evidence="7 8">
    <name type="scientific">Cudoniella acicularis</name>
    <dbReference type="NCBI Taxonomy" id="354080"/>
    <lineage>
        <taxon>Eukaryota</taxon>
        <taxon>Fungi</taxon>
        <taxon>Dikarya</taxon>
        <taxon>Ascomycota</taxon>
        <taxon>Pezizomycotina</taxon>
        <taxon>Leotiomycetes</taxon>
        <taxon>Helotiales</taxon>
        <taxon>Tricladiaceae</taxon>
        <taxon>Cudoniella</taxon>
    </lineage>
</organism>
<dbReference type="PANTHER" id="PTHR12318:SF0">
    <property type="entry name" value="ACYL-COENZYME A DIPHOSPHATASE NUDT19"/>
    <property type="match status" value="1"/>
</dbReference>
<evidence type="ECO:0000256" key="1">
    <source>
        <dbReference type="ARBA" id="ARBA00001936"/>
    </source>
</evidence>
<evidence type="ECO:0000256" key="2">
    <source>
        <dbReference type="ARBA" id="ARBA00001946"/>
    </source>
</evidence>
<evidence type="ECO:0000256" key="6">
    <source>
        <dbReference type="ARBA" id="ARBA00023211"/>
    </source>
</evidence>
<keyword evidence="3" id="KW-0479">Metal-binding</keyword>
<keyword evidence="8" id="KW-1185">Reference proteome</keyword>
<protein>
    <recommendedName>
        <fullName evidence="9">Nudix hydrolase domain-containing protein</fullName>
    </recommendedName>
</protein>
<evidence type="ECO:0000256" key="5">
    <source>
        <dbReference type="ARBA" id="ARBA00022842"/>
    </source>
</evidence>
<evidence type="ECO:0000256" key="3">
    <source>
        <dbReference type="ARBA" id="ARBA00022723"/>
    </source>
</evidence>
<dbReference type="CDD" id="cd18870">
    <property type="entry name" value="NUDIX_AcylCoAdiphos_Nudt19"/>
    <property type="match status" value="1"/>
</dbReference>